<dbReference type="InterPro" id="IPR026555">
    <property type="entry name" value="NSL3/Tex30"/>
</dbReference>
<feature type="domain" description="KANL3/Tex30 alpha/beta hydrolase-like" evidence="1">
    <location>
        <begin position="28"/>
        <end position="168"/>
    </location>
</feature>
<dbReference type="PANTHER" id="PTHR13136">
    <property type="entry name" value="TESTIS DEVELOPMENT PROTEIN PRTD"/>
    <property type="match status" value="1"/>
</dbReference>
<name>A0A5P9QAF9_9MICO</name>
<reference evidence="2 3" key="1">
    <citation type="submission" date="2019-10" db="EMBL/GenBank/DDBJ databases">
        <title>Genome sequence of Luteimicrobium xylanilyticum HY-24.</title>
        <authorList>
            <person name="Kim D.Y."/>
            <person name="Park H.-Y."/>
        </authorList>
    </citation>
    <scope>NUCLEOTIDE SEQUENCE [LARGE SCALE GENOMIC DNA]</scope>
    <source>
        <strain evidence="2 3">HY-24</strain>
    </source>
</reference>
<evidence type="ECO:0000313" key="2">
    <source>
        <dbReference type="EMBL" id="QFU98042.1"/>
    </source>
</evidence>
<gene>
    <name evidence="2" type="ORF">KDY119_01548</name>
</gene>
<evidence type="ECO:0000259" key="1">
    <source>
        <dbReference type="Pfam" id="PF20408"/>
    </source>
</evidence>
<evidence type="ECO:0000313" key="3">
    <source>
        <dbReference type="Proteomes" id="UP000326702"/>
    </source>
</evidence>
<dbReference type="Proteomes" id="UP000326702">
    <property type="component" value="Chromosome"/>
</dbReference>
<dbReference type="EMBL" id="CP045529">
    <property type="protein sequence ID" value="QFU98042.1"/>
    <property type="molecule type" value="Genomic_DNA"/>
</dbReference>
<dbReference type="InterPro" id="IPR029058">
    <property type="entry name" value="AB_hydrolase_fold"/>
</dbReference>
<dbReference type="Pfam" id="PF20408">
    <property type="entry name" value="Abhydrolase_11"/>
    <property type="match status" value="1"/>
</dbReference>
<accession>A0A5P9QAF9</accession>
<sequence length="207" mass="21284">MARATRLEVATAKGPGELVLERPSGVPRAVLLLGHGAGGGVDARDLLAARDTALASGLLVALFTQPYRVAGRRAPAPAAQLDDAWLDAVRAVRGRRGLRRLPLVVGGRSSGARVACRTATAAGAVAVVALAFPVHPPGRPERSRLPELDGAGVPALVVQGERDPFGLPPDAPGRRVVVVPGADHALRRGEGLVTQALPTFLDDVLGT</sequence>
<dbReference type="InterPro" id="IPR046879">
    <property type="entry name" value="KANL3/Tex30_Abhydrolase"/>
</dbReference>
<dbReference type="KEGG" id="lxl:KDY119_01548"/>
<dbReference type="SUPFAM" id="SSF53474">
    <property type="entry name" value="alpha/beta-Hydrolases"/>
    <property type="match status" value="1"/>
</dbReference>
<dbReference type="OrthoDB" id="652634at2"/>
<dbReference type="PANTHER" id="PTHR13136:SF11">
    <property type="entry name" value="TESTIS-EXPRESSED PROTEIN 30"/>
    <property type="match status" value="1"/>
</dbReference>
<proteinExistence type="predicted"/>
<keyword evidence="3" id="KW-1185">Reference proteome</keyword>
<dbReference type="Gene3D" id="3.40.50.1820">
    <property type="entry name" value="alpha/beta hydrolase"/>
    <property type="match status" value="1"/>
</dbReference>
<organism evidence="2 3">
    <name type="scientific">Luteimicrobium xylanilyticum</name>
    <dbReference type="NCBI Taxonomy" id="1133546"/>
    <lineage>
        <taxon>Bacteria</taxon>
        <taxon>Bacillati</taxon>
        <taxon>Actinomycetota</taxon>
        <taxon>Actinomycetes</taxon>
        <taxon>Micrococcales</taxon>
        <taxon>Luteimicrobium</taxon>
    </lineage>
</organism>
<dbReference type="AlphaFoldDB" id="A0A5P9QAF9"/>
<protein>
    <recommendedName>
        <fullName evidence="1">KANL3/Tex30 alpha/beta hydrolase-like domain-containing protein</fullName>
    </recommendedName>
</protein>
<dbReference type="RefSeq" id="WP_153022149.1">
    <property type="nucleotide sequence ID" value="NZ_BAABIH010000028.1"/>
</dbReference>